<dbReference type="EMBL" id="CM018041">
    <property type="protein sequence ID" value="KAA8534249.1"/>
    <property type="molecule type" value="Genomic_DNA"/>
</dbReference>
<dbReference type="AlphaFoldDB" id="A0A5J5AUY2"/>
<feature type="region of interest" description="Disordered" evidence="1">
    <location>
        <begin position="102"/>
        <end position="133"/>
    </location>
</feature>
<sequence>MHFFCRLKLQLKEIWPLMELTSNLDGLFFKIQPYKSNRANKYLTLPLQLWSVTMRSIQGNRRIPRLHHVDFTGSLPLTIALKLDQKTVCGRPVRTRCAVPKKVSEMNSKSMSASKKADNGGVSSVSGKIRKAS</sequence>
<evidence type="ECO:0000313" key="2">
    <source>
        <dbReference type="EMBL" id="KAA8534249.1"/>
    </source>
</evidence>
<reference evidence="2 3" key="1">
    <citation type="submission" date="2019-09" db="EMBL/GenBank/DDBJ databases">
        <title>A chromosome-level genome assembly of the Chinese tupelo Nyssa sinensis.</title>
        <authorList>
            <person name="Yang X."/>
            <person name="Kang M."/>
            <person name="Yang Y."/>
            <person name="Xiong H."/>
            <person name="Wang M."/>
            <person name="Zhang Z."/>
            <person name="Wang Z."/>
            <person name="Wu H."/>
            <person name="Ma T."/>
            <person name="Liu J."/>
            <person name="Xi Z."/>
        </authorList>
    </citation>
    <scope>NUCLEOTIDE SEQUENCE [LARGE SCALE GENOMIC DNA]</scope>
    <source>
        <strain evidence="2">J267</strain>
        <tissue evidence="2">Leaf</tissue>
    </source>
</reference>
<organism evidence="2 3">
    <name type="scientific">Nyssa sinensis</name>
    <dbReference type="NCBI Taxonomy" id="561372"/>
    <lineage>
        <taxon>Eukaryota</taxon>
        <taxon>Viridiplantae</taxon>
        <taxon>Streptophyta</taxon>
        <taxon>Embryophyta</taxon>
        <taxon>Tracheophyta</taxon>
        <taxon>Spermatophyta</taxon>
        <taxon>Magnoliopsida</taxon>
        <taxon>eudicotyledons</taxon>
        <taxon>Gunneridae</taxon>
        <taxon>Pentapetalae</taxon>
        <taxon>asterids</taxon>
        <taxon>Cornales</taxon>
        <taxon>Nyssaceae</taxon>
        <taxon>Nyssa</taxon>
    </lineage>
</organism>
<evidence type="ECO:0000256" key="1">
    <source>
        <dbReference type="SAM" id="MobiDB-lite"/>
    </source>
</evidence>
<name>A0A5J5AUY2_9ASTE</name>
<accession>A0A5J5AUY2</accession>
<keyword evidence="3" id="KW-1185">Reference proteome</keyword>
<dbReference type="OrthoDB" id="439808at2759"/>
<dbReference type="Proteomes" id="UP000325577">
    <property type="component" value="Linkage Group LG18"/>
</dbReference>
<proteinExistence type="predicted"/>
<evidence type="ECO:0000313" key="3">
    <source>
        <dbReference type="Proteomes" id="UP000325577"/>
    </source>
</evidence>
<gene>
    <name evidence="2" type="ORF">F0562_031766</name>
</gene>
<protein>
    <submittedName>
        <fullName evidence="2">Uncharacterized protein</fullName>
    </submittedName>
</protein>
<feature type="compositionally biased region" description="Low complexity" evidence="1">
    <location>
        <begin position="105"/>
        <end position="114"/>
    </location>
</feature>